<proteinExistence type="inferred from homology"/>
<comment type="similarity">
    <text evidence="2">Belongs to the CorA metal ion transporter (MIT) (TC 1.A.35) family.</text>
</comment>
<evidence type="ECO:0000256" key="6">
    <source>
        <dbReference type="ARBA" id="ARBA00022842"/>
    </source>
</evidence>
<evidence type="ECO:0000256" key="3">
    <source>
        <dbReference type="ARBA" id="ARBA00022448"/>
    </source>
</evidence>
<evidence type="ECO:0000313" key="13">
    <source>
        <dbReference type="EMBL" id="NNF05976.1"/>
    </source>
</evidence>
<keyword evidence="3" id="KW-0813">Transport</keyword>
<keyword evidence="9 12" id="KW-0472">Membrane</keyword>
<evidence type="ECO:0000256" key="4">
    <source>
        <dbReference type="ARBA" id="ARBA00022475"/>
    </source>
</evidence>
<comment type="subcellular location">
    <subcellularLocation>
        <location evidence="1">Cell membrane</location>
        <topology evidence="1">Multi-pass membrane protein</topology>
    </subcellularLocation>
</comment>
<feature type="transmembrane region" description="Helical" evidence="12">
    <location>
        <begin position="89"/>
        <end position="108"/>
    </location>
</feature>
<dbReference type="InterPro" id="IPR002523">
    <property type="entry name" value="MgTranspt_CorA/ZnTranspt_ZntB"/>
</dbReference>
<sequence>VTAETRIYLRDVADHTRQAFDIIESHREIATSVLDMYISLVSQRLNEVMKVLTIIATIFIPLSFVAGLYGMNFNQDSKWNMPELNFTYGYPMALGIMLACAIVMLVYFRRKGWFK</sequence>
<gene>
    <name evidence="13" type="ORF">HKN21_04390</name>
</gene>
<dbReference type="PANTHER" id="PTHR46494:SF1">
    <property type="entry name" value="CORA FAMILY METAL ION TRANSPORTER (EUROFUNG)"/>
    <property type="match status" value="1"/>
</dbReference>
<feature type="transmembrane region" description="Helical" evidence="12">
    <location>
        <begin position="51"/>
        <end position="69"/>
    </location>
</feature>
<comment type="catalytic activity">
    <reaction evidence="10">
        <text>Mg(2+)(in) = Mg(2+)(out)</text>
        <dbReference type="Rhea" id="RHEA:29827"/>
        <dbReference type="ChEBI" id="CHEBI:18420"/>
    </reaction>
</comment>
<dbReference type="GO" id="GO:0000287">
    <property type="term" value="F:magnesium ion binding"/>
    <property type="evidence" value="ECO:0007669"/>
    <property type="project" value="TreeGrafter"/>
</dbReference>
<dbReference type="GO" id="GO:0005886">
    <property type="term" value="C:plasma membrane"/>
    <property type="evidence" value="ECO:0007669"/>
    <property type="project" value="UniProtKB-SubCell"/>
</dbReference>
<keyword evidence="5 12" id="KW-0812">Transmembrane</keyword>
<evidence type="ECO:0000256" key="12">
    <source>
        <dbReference type="SAM" id="Phobius"/>
    </source>
</evidence>
<evidence type="ECO:0000256" key="5">
    <source>
        <dbReference type="ARBA" id="ARBA00022692"/>
    </source>
</evidence>
<comment type="caution">
    <text evidence="13">The sequence shown here is derived from an EMBL/GenBank/DDBJ whole genome shotgun (WGS) entry which is preliminary data.</text>
</comment>
<name>A0A7Y2H1H4_UNCEI</name>
<dbReference type="PANTHER" id="PTHR46494">
    <property type="entry name" value="CORA FAMILY METAL ION TRANSPORTER (EUROFUNG)"/>
    <property type="match status" value="1"/>
</dbReference>
<protein>
    <submittedName>
        <fullName evidence="13">Magnesium and cobalt transport protein CorA</fullName>
    </submittedName>
</protein>
<dbReference type="EMBL" id="JABDJR010000162">
    <property type="protein sequence ID" value="NNF05976.1"/>
    <property type="molecule type" value="Genomic_DNA"/>
</dbReference>
<dbReference type="GO" id="GO:0015095">
    <property type="term" value="F:magnesium ion transmembrane transporter activity"/>
    <property type="evidence" value="ECO:0007669"/>
    <property type="project" value="TreeGrafter"/>
</dbReference>
<keyword evidence="7 12" id="KW-1133">Transmembrane helix</keyword>
<keyword evidence="4" id="KW-1003">Cell membrane</keyword>
<evidence type="ECO:0000256" key="11">
    <source>
        <dbReference type="ARBA" id="ARBA00045497"/>
    </source>
</evidence>
<evidence type="ECO:0000256" key="2">
    <source>
        <dbReference type="ARBA" id="ARBA00009765"/>
    </source>
</evidence>
<evidence type="ECO:0000256" key="9">
    <source>
        <dbReference type="ARBA" id="ARBA00023136"/>
    </source>
</evidence>
<evidence type="ECO:0000256" key="1">
    <source>
        <dbReference type="ARBA" id="ARBA00004651"/>
    </source>
</evidence>
<dbReference type="FunFam" id="1.20.58.340:FF:000004">
    <property type="entry name" value="Magnesium transport protein CorA"/>
    <property type="match status" value="1"/>
</dbReference>
<dbReference type="InterPro" id="IPR045863">
    <property type="entry name" value="CorA_TM1_TM2"/>
</dbReference>
<evidence type="ECO:0000256" key="8">
    <source>
        <dbReference type="ARBA" id="ARBA00023065"/>
    </source>
</evidence>
<dbReference type="GO" id="GO:0050897">
    <property type="term" value="F:cobalt ion binding"/>
    <property type="evidence" value="ECO:0007669"/>
    <property type="project" value="TreeGrafter"/>
</dbReference>
<dbReference type="AlphaFoldDB" id="A0A7Y2H1H4"/>
<reference evidence="13 14" key="1">
    <citation type="submission" date="2020-03" db="EMBL/GenBank/DDBJ databases">
        <title>Metabolic flexibility allows generalist bacteria to become dominant in a frequently disturbed ecosystem.</title>
        <authorList>
            <person name="Chen Y.-J."/>
            <person name="Leung P.M."/>
            <person name="Bay S.K."/>
            <person name="Hugenholtz P."/>
            <person name="Kessler A.J."/>
            <person name="Shelley G."/>
            <person name="Waite D.W."/>
            <person name="Cook P.L."/>
            <person name="Greening C."/>
        </authorList>
    </citation>
    <scope>NUCLEOTIDE SEQUENCE [LARGE SCALE GENOMIC DNA]</scope>
    <source>
        <strain evidence="13">SS_bin_28</strain>
    </source>
</reference>
<organism evidence="13 14">
    <name type="scientific">Eiseniibacteriota bacterium</name>
    <dbReference type="NCBI Taxonomy" id="2212470"/>
    <lineage>
        <taxon>Bacteria</taxon>
        <taxon>Candidatus Eiseniibacteriota</taxon>
    </lineage>
</organism>
<dbReference type="InterPro" id="IPR045861">
    <property type="entry name" value="CorA_cytoplasmic_dom"/>
</dbReference>
<dbReference type="SUPFAM" id="SSF143865">
    <property type="entry name" value="CorA soluble domain-like"/>
    <property type="match status" value="1"/>
</dbReference>
<dbReference type="GO" id="GO:0015087">
    <property type="term" value="F:cobalt ion transmembrane transporter activity"/>
    <property type="evidence" value="ECO:0007669"/>
    <property type="project" value="TreeGrafter"/>
</dbReference>
<keyword evidence="8" id="KW-0406">Ion transport</keyword>
<evidence type="ECO:0000313" key="14">
    <source>
        <dbReference type="Proteomes" id="UP000547674"/>
    </source>
</evidence>
<keyword evidence="6" id="KW-0460">Magnesium</keyword>
<dbReference type="Pfam" id="PF01544">
    <property type="entry name" value="CorA"/>
    <property type="match status" value="1"/>
</dbReference>
<dbReference type="SUPFAM" id="SSF144083">
    <property type="entry name" value="Magnesium transport protein CorA, transmembrane region"/>
    <property type="match status" value="1"/>
</dbReference>
<dbReference type="Gene3D" id="1.20.58.340">
    <property type="entry name" value="Magnesium transport protein CorA, transmembrane region"/>
    <property type="match status" value="2"/>
</dbReference>
<accession>A0A7Y2H1H4</accession>
<feature type="non-terminal residue" evidence="13">
    <location>
        <position position="1"/>
    </location>
</feature>
<comment type="function">
    <text evidence="11">Mediates influx of magnesium ions. Alternates between open and closed states. Activated by low cytoplasmic Mg(2+) levels. Inactive when cytoplasmic Mg(2+) levels are high.</text>
</comment>
<dbReference type="Proteomes" id="UP000547674">
    <property type="component" value="Unassembled WGS sequence"/>
</dbReference>
<evidence type="ECO:0000256" key="10">
    <source>
        <dbReference type="ARBA" id="ARBA00034269"/>
    </source>
</evidence>
<evidence type="ECO:0000256" key="7">
    <source>
        <dbReference type="ARBA" id="ARBA00022989"/>
    </source>
</evidence>